<gene>
    <name evidence="11" type="ORF">GCM10011372_36400</name>
</gene>
<evidence type="ECO:0000256" key="2">
    <source>
        <dbReference type="ARBA" id="ARBA00012438"/>
    </source>
</evidence>
<dbReference type="GO" id="GO:0005524">
    <property type="term" value="F:ATP binding"/>
    <property type="evidence" value="ECO:0007669"/>
    <property type="project" value="UniProtKB-KW"/>
</dbReference>
<feature type="domain" description="Histidine kinase/HSP90-like ATPase" evidence="9">
    <location>
        <begin position="247"/>
        <end position="331"/>
    </location>
</feature>
<evidence type="ECO:0000256" key="7">
    <source>
        <dbReference type="ARBA" id="ARBA00022840"/>
    </source>
</evidence>
<dbReference type="GO" id="GO:0046983">
    <property type="term" value="F:protein dimerization activity"/>
    <property type="evidence" value="ECO:0007669"/>
    <property type="project" value="InterPro"/>
</dbReference>
<evidence type="ECO:0000256" key="6">
    <source>
        <dbReference type="ARBA" id="ARBA00022777"/>
    </source>
</evidence>
<feature type="domain" description="Signal transduction histidine kinase subgroup 3 dimerisation and phosphoacceptor" evidence="10">
    <location>
        <begin position="147"/>
        <end position="204"/>
    </location>
</feature>
<keyword evidence="3" id="KW-0597">Phosphoprotein</keyword>
<dbReference type="Proteomes" id="UP000636956">
    <property type="component" value="Unassembled WGS sequence"/>
</dbReference>
<dbReference type="RefSeq" id="WP_188744811.1">
    <property type="nucleotide sequence ID" value="NZ_BAABFW010000063.1"/>
</dbReference>
<dbReference type="InterPro" id="IPR011712">
    <property type="entry name" value="Sig_transdc_His_kin_sub3_dim/P"/>
</dbReference>
<comment type="catalytic activity">
    <reaction evidence="1">
        <text>ATP + protein L-histidine = ADP + protein N-phospho-L-histidine.</text>
        <dbReference type="EC" id="2.7.13.3"/>
    </reaction>
</comment>
<reference evidence="11" key="1">
    <citation type="journal article" date="2014" name="Int. J. Syst. Evol. Microbiol.">
        <title>Complete genome sequence of Corynebacterium casei LMG S-19264T (=DSM 44701T), isolated from a smear-ripened cheese.</title>
        <authorList>
            <consortium name="US DOE Joint Genome Institute (JGI-PGF)"/>
            <person name="Walter F."/>
            <person name="Albersmeier A."/>
            <person name="Kalinowski J."/>
            <person name="Ruckert C."/>
        </authorList>
    </citation>
    <scope>NUCLEOTIDE SEQUENCE</scope>
    <source>
        <strain evidence="11">CGMCC 1.8984</strain>
    </source>
</reference>
<dbReference type="Gene3D" id="3.30.565.10">
    <property type="entry name" value="Histidine kinase-like ATPase, C-terminal domain"/>
    <property type="match status" value="1"/>
</dbReference>
<accession>A0A917PVK5</accession>
<dbReference type="PANTHER" id="PTHR24421:SF10">
    <property type="entry name" value="NITRATE_NITRITE SENSOR PROTEIN NARQ"/>
    <property type="match status" value="1"/>
</dbReference>
<dbReference type="SUPFAM" id="SSF55874">
    <property type="entry name" value="ATPase domain of HSP90 chaperone/DNA topoisomerase II/histidine kinase"/>
    <property type="match status" value="1"/>
</dbReference>
<keyword evidence="12" id="KW-1185">Reference proteome</keyword>
<evidence type="ECO:0000259" key="10">
    <source>
        <dbReference type="Pfam" id="PF07730"/>
    </source>
</evidence>
<keyword evidence="7" id="KW-0067">ATP-binding</keyword>
<evidence type="ECO:0000256" key="5">
    <source>
        <dbReference type="ARBA" id="ARBA00022741"/>
    </source>
</evidence>
<evidence type="ECO:0000259" key="9">
    <source>
        <dbReference type="Pfam" id="PF02518"/>
    </source>
</evidence>
<dbReference type="EC" id="2.7.13.3" evidence="2"/>
<dbReference type="GO" id="GO:0000155">
    <property type="term" value="F:phosphorelay sensor kinase activity"/>
    <property type="evidence" value="ECO:0007669"/>
    <property type="project" value="InterPro"/>
</dbReference>
<evidence type="ECO:0000256" key="8">
    <source>
        <dbReference type="ARBA" id="ARBA00023012"/>
    </source>
</evidence>
<dbReference type="Gene3D" id="1.20.5.1930">
    <property type="match status" value="1"/>
</dbReference>
<dbReference type="AlphaFoldDB" id="A0A917PVK5"/>
<comment type="caution">
    <text evidence="11">The sequence shown here is derived from an EMBL/GenBank/DDBJ whole genome shotgun (WGS) entry which is preliminary data.</text>
</comment>
<organism evidence="11 12">
    <name type="scientific">Agromyces bauzanensis</name>
    <dbReference type="NCBI Taxonomy" id="1308924"/>
    <lineage>
        <taxon>Bacteria</taxon>
        <taxon>Bacillati</taxon>
        <taxon>Actinomycetota</taxon>
        <taxon>Actinomycetes</taxon>
        <taxon>Micrococcales</taxon>
        <taxon>Microbacteriaceae</taxon>
        <taxon>Agromyces</taxon>
    </lineage>
</organism>
<sequence length="341" mass="36546">MNDEVLEELRAQLLARGSALANTESVDGGLEFHVRSILAETLAAVEGSIEHLPVSVEYHDLPDLSTHGERSAAMDVDPAEPLMAAEVLFAVALPLLVARVTADGYSGRELAVARALHHAIWRRFPPGAIAYVEVLRGRLQQSQYETRQRISRELHDRIAHGIAAGLQRLEVANKTSRDASVTAAMRIFRHALADTQDLALDLRSLVGDRALLEAIDEYAYATGGGGVLPVHAVETGVTRPLPAVASEELFTIIMEATRNARTHAVNATAVAVRLAWSPTKVEITVTDDGDGYDDGKLQVTSLGLRGIAERAALIGATVEFLNGTGATGLKLTLPFVAPRHA</sequence>
<keyword evidence="6 11" id="KW-0418">Kinase</keyword>
<evidence type="ECO:0000256" key="3">
    <source>
        <dbReference type="ARBA" id="ARBA00022553"/>
    </source>
</evidence>
<evidence type="ECO:0000256" key="4">
    <source>
        <dbReference type="ARBA" id="ARBA00022679"/>
    </source>
</evidence>
<keyword evidence="8" id="KW-0902">Two-component regulatory system</keyword>
<dbReference type="EMBL" id="BMMD01000051">
    <property type="protein sequence ID" value="GGJ94838.1"/>
    <property type="molecule type" value="Genomic_DNA"/>
</dbReference>
<dbReference type="InterPro" id="IPR036890">
    <property type="entry name" value="HATPase_C_sf"/>
</dbReference>
<evidence type="ECO:0000313" key="11">
    <source>
        <dbReference type="EMBL" id="GGJ94838.1"/>
    </source>
</evidence>
<dbReference type="Pfam" id="PF07730">
    <property type="entry name" value="HisKA_3"/>
    <property type="match status" value="1"/>
</dbReference>
<protein>
    <recommendedName>
        <fullName evidence="2">histidine kinase</fullName>
        <ecNumber evidence="2">2.7.13.3</ecNumber>
    </recommendedName>
</protein>
<keyword evidence="4" id="KW-0808">Transferase</keyword>
<dbReference type="InterPro" id="IPR003594">
    <property type="entry name" value="HATPase_dom"/>
</dbReference>
<evidence type="ECO:0000313" key="12">
    <source>
        <dbReference type="Proteomes" id="UP000636956"/>
    </source>
</evidence>
<keyword evidence="5" id="KW-0547">Nucleotide-binding</keyword>
<dbReference type="Pfam" id="PF02518">
    <property type="entry name" value="HATPase_c"/>
    <property type="match status" value="1"/>
</dbReference>
<dbReference type="InterPro" id="IPR050482">
    <property type="entry name" value="Sensor_HK_TwoCompSys"/>
</dbReference>
<dbReference type="PANTHER" id="PTHR24421">
    <property type="entry name" value="NITRATE/NITRITE SENSOR PROTEIN NARX-RELATED"/>
    <property type="match status" value="1"/>
</dbReference>
<name>A0A917PVK5_9MICO</name>
<reference evidence="11" key="2">
    <citation type="submission" date="2020-09" db="EMBL/GenBank/DDBJ databases">
        <authorList>
            <person name="Sun Q."/>
            <person name="Zhou Y."/>
        </authorList>
    </citation>
    <scope>NUCLEOTIDE SEQUENCE</scope>
    <source>
        <strain evidence="11">CGMCC 1.8984</strain>
    </source>
</reference>
<dbReference type="GO" id="GO:0016020">
    <property type="term" value="C:membrane"/>
    <property type="evidence" value="ECO:0007669"/>
    <property type="project" value="InterPro"/>
</dbReference>
<proteinExistence type="predicted"/>
<evidence type="ECO:0000256" key="1">
    <source>
        <dbReference type="ARBA" id="ARBA00000085"/>
    </source>
</evidence>